<dbReference type="GeneID" id="19878312"/>
<dbReference type="InParanoid" id="L2GXC6"/>
<dbReference type="Proteomes" id="UP000011081">
    <property type="component" value="Unassembled WGS sequence"/>
</dbReference>
<gene>
    <name evidence="1" type="ORF">VCUG_00425</name>
</gene>
<name>L2GXC6_VAVCU</name>
<dbReference type="HOGENOM" id="CLU_1469299_0_0_1"/>
<sequence length="184" mass="21214">MTYVDGLITRTEDWQSILSLIHISSFSALSYLNRLPIDALPQILTMTNQSNYVLQFYANAMENNEQVFELLCAYENTVVVKGSFVRWVRDRDYNRIRNCSLVRFIQLYNTISVDSCNRDLLFVLGYEMIGGDELIVELLEKIKDCELSDDVLLKAMGHIIRMDGAGKLKAVYCQKLNPHSNKHH</sequence>
<dbReference type="VEuPathDB" id="MicrosporidiaDB:VCUG_00425"/>
<accession>L2GXC6</accession>
<dbReference type="EMBL" id="GL877408">
    <property type="protein sequence ID" value="ELA48002.1"/>
    <property type="molecule type" value="Genomic_DNA"/>
</dbReference>
<evidence type="ECO:0000313" key="2">
    <source>
        <dbReference type="Proteomes" id="UP000011081"/>
    </source>
</evidence>
<proteinExistence type="predicted"/>
<keyword evidence="2" id="KW-1185">Reference proteome</keyword>
<dbReference type="RefSeq" id="XP_008073448.1">
    <property type="nucleotide sequence ID" value="XM_008075257.1"/>
</dbReference>
<protein>
    <submittedName>
        <fullName evidence="1">Uncharacterized protein</fullName>
    </submittedName>
</protein>
<organism evidence="1 2">
    <name type="scientific">Vavraia culicis (isolate floridensis)</name>
    <name type="common">Microsporidian parasite</name>
    <dbReference type="NCBI Taxonomy" id="948595"/>
    <lineage>
        <taxon>Eukaryota</taxon>
        <taxon>Fungi</taxon>
        <taxon>Fungi incertae sedis</taxon>
        <taxon>Microsporidia</taxon>
        <taxon>Pleistophoridae</taxon>
        <taxon>Vavraia</taxon>
    </lineage>
</organism>
<dbReference type="OrthoDB" id="10412745at2759"/>
<reference evidence="2" key="1">
    <citation type="submission" date="2011-03" db="EMBL/GenBank/DDBJ databases">
        <title>The genome sequence of Vavraia culicis strain floridensis.</title>
        <authorList>
            <consortium name="The Broad Institute Genome Sequencing Platform"/>
            <person name="Cuomo C."/>
            <person name="Becnel J."/>
            <person name="Sanscrainte N."/>
            <person name="Young S.K."/>
            <person name="Zeng Q."/>
            <person name="Gargeya S."/>
            <person name="Fitzgerald M."/>
            <person name="Haas B."/>
            <person name="Abouelleil A."/>
            <person name="Alvarado L."/>
            <person name="Arachchi H.M."/>
            <person name="Berlin A."/>
            <person name="Chapman S.B."/>
            <person name="Gearin G."/>
            <person name="Goldberg J."/>
            <person name="Griggs A."/>
            <person name="Gujja S."/>
            <person name="Hansen M."/>
            <person name="Heiman D."/>
            <person name="Howarth C."/>
            <person name="Larimer J."/>
            <person name="Lui A."/>
            <person name="MacDonald P.J.P."/>
            <person name="McCowen C."/>
            <person name="Montmayeur A."/>
            <person name="Murphy C."/>
            <person name="Neiman D."/>
            <person name="Pearson M."/>
            <person name="Priest M."/>
            <person name="Roberts A."/>
            <person name="Saif S."/>
            <person name="Shea T."/>
            <person name="Sisk P."/>
            <person name="Stolte C."/>
            <person name="Sykes S."/>
            <person name="Wortman J."/>
            <person name="Nusbaum C."/>
            <person name="Birren B."/>
        </authorList>
    </citation>
    <scope>NUCLEOTIDE SEQUENCE [LARGE SCALE GENOMIC DNA]</scope>
    <source>
        <strain evidence="2">floridensis</strain>
    </source>
</reference>
<evidence type="ECO:0000313" key="1">
    <source>
        <dbReference type="EMBL" id="ELA48002.1"/>
    </source>
</evidence>
<dbReference type="AlphaFoldDB" id="L2GXC6"/>